<keyword evidence="10" id="KW-1185">Reference proteome</keyword>
<comment type="caution">
    <text evidence="9">The sequence shown here is derived from an EMBL/GenBank/DDBJ whole genome shotgun (WGS) entry which is preliminary data.</text>
</comment>
<evidence type="ECO:0000259" key="8">
    <source>
        <dbReference type="Pfam" id="PF02434"/>
    </source>
</evidence>
<dbReference type="GO" id="GO:0016757">
    <property type="term" value="F:glycosyltransferase activity"/>
    <property type="evidence" value="ECO:0007669"/>
    <property type="project" value="UniProtKB-KW"/>
</dbReference>
<dbReference type="Pfam" id="PF02434">
    <property type="entry name" value="Fringe"/>
    <property type="match status" value="1"/>
</dbReference>
<dbReference type="Gene3D" id="3.90.550.50">
    <property type="match status" value="1"/>
</dbReference>
<evidence type="ECO:0000256" key="1">
    <source>
        <dbReference type="ARBA" id="ARBA00004606"/>
    </source>
</evidence>
<evidence type="ECO:0000256" key="4">
    <source>
        <dbReference type="ARBA" id="ARBA00022692"/>
    </source>
</evidence>
<dbReference type="InterPro" id="IPR003378">
    <property type="entry name" value="Fringe-like_glycosylTrfase"/>
</dbReference>
<accession>A0AA35RZK8</accession>
<name>A0AA35RZK8_GEOBA</name>
<evidence type="ECO:0000256" key="2">
    <source>
        <dbReference type="ARBA" id="ARBA00022676"/>
    </source>
</evidence>
<feature type="domain" description="Fringe-like glycosyltransferase" evidence="8">
    <location>
        <begin position="29"/>
        <end position="145"/>
    </location>
</feature>
<dbReference type="AlphaFoldDB" id="A0AA35RZK8"/>
<keyword evidence="5" id="KW-0735">Signal-anchor</keyword>
<sequence>NQPVYFGRSGTFPGAPRAIIKGVPVGTPGDCFDFAVGGLYCLNRPLLDMARRWLGDRRAFGRMCNITKEPEDVTVGFVVGITLGLDLNHTLLIHSHGDDLRSVQSDTLRFQIGISYGFGSIVWGNRPNVVSVPHSLFSLAEDPSRFLSLHCLYHGEVDWCRTRRKELWRRNTSCSSRTIGPLPSNNVLVLR</sequence>
<comment type="subcellular location">
    <subcellularLocation>
        <location evidence="1">Membrane</location>
        <topology evidence="1">Single-pass type II membrane protein</topology>
    </subcellularLocation>
</comment>
<protein>
    <submittedName>
        <fullName evidence="9">Beta-1,3-N-acetylglucosaminyltransferase radical fringe</fullName>
    </submittedName>
</protein>
<keyword evidence="2" id="KW-0328">Glycosyltransferase</keyword>
<gene>
    <name evidence="9" type="ORF">GBAR_LOCUS12352</name>
</gene>
<feature type="non-terminal residue" evidence="9">
    <location>
        <position position="1"/>
    </location>
</feature>
<evidence type="ECO:0000256" key="5">
    <source>
        <dbReference type="ARBA" id="ARBA00022968"/>
    </source>
</evidence>
<evidence type="ECO:0000313" key="10">
    <source>
        <dbReference type="Proteomes" id="UP001174909"/>
    </source>
</evidence>
<organism evidence="9 10">
    <name type="scientific">Geodia barretti</name>
    <name type="common">Barrett's horny sponge</name>
    <dbReference type="NCBI Taxonomy" id="519541"/>
    <lineage>
        <taxon>Eukaryota</taxon>
        <taxon>Metazoa</taxon>
        <taxon>Porifera</taxon>
        <taxon>Demospongiae</taxon>
        <taxon>Heteroscleromorpha</taxon>
        <taxon>Tetractinellida</taxon>
        <taxon>Astrophorina</taxon>
        <taxon>Geodiidae</taxon>
        <taxon>Geodia</taxon>
    </lineage>
</organism>
<keyword evidence="4" id="KW-0812">Transmembrane</keyword>
<keyword evidence="6" id="KW-1133">Transmembrane helix</keyword>
<keyword evidence="7" id="KW-0472">Membrane</keyword>
<dbReference type="Proteomes" id="UP001174909">
    <property type="component" value="Unassembled WGS sequence"/>
</dbReference>
<reference evidence="9" key="1">
    <citation type="submission" date="2023-03" db="EMBL/GenBank/DDBJ databases">
        <authorList>
            <person name="Steffen K."/>
            <person name="Cardenas P."/>
        </authorList>
    </citation>
    <scope>NUCLEOTIDE SEQUENCE</scope>
</reference>
<dbReference type="GO" id="GO:0016020">
    <property type="term" value="C:membrane"/>
    <property type="evidence" value="ECO:0007669"/>
    <property type="project" value="UniProtKB-SubCell"/>
</dbReference>
<evidence type="ECO:0000256" key="3">
    <source>
        <dbReference type="ARBA" id="ARBA00022679"/>
    </source>
</evidence>
<evidence type="ECO:0000256" key="7">
    <source>
        <dbReference type="ARBA" id="ARBA00023136"/>
    </source>
</evidence>
<evidence type="ECO:0000256" key="6">
    <source>
        <dbReference type="ARBA" id="ARBA00022989"/>
    </source>
</evidence>
<proteinExistence type="predicted"/>
<evidence type="ECO:0000313" key="9">
    <source>
        <dbReference type="EMBL" id="CAI8020683.1"/>
    </source>
</evidence>
<keyword evidence="3" id="KW-0808">Transferase</keyword>
<dbReference type="EMBL" id="CASHTH010001842">
    <property type="protein sequence ID" value="CAI8020683.1"/>
    <property type="molecule type" value="Genomic_DNA"/>
</dbReference>